<dbReference type="Proteomes" id="UP001515480">
    <property type="component" value="Unassembled WGS sequence"/>
</dbReference>
<proteinExistence type="predicted"/>
<accession>A0AB34KBH5</accession>
<dbReference type="Pfam" id="PF00293">
    <property type="entry name" value="NUDIX"/>
    <property type="match status" value="1"/>
</dbReference>
<dbReference type="GO" id="GO:0005777">
    <property type="term" value="C:peroxisome"/>
    <property type="evidence" value="ECO:0007669"/>
    <property type="project" value="TreeGrafter"/>
</dbReference>
<dbReference type="InterPro" id="IPR050241">
    <property type="entry name" value="NAD-cap_RNA_hydrolase_NudC"/>
</dbReference>
<evidence type="ECO:0000256" key="1">
    <source>
        <dbReference type="ARBA" id="ARBA00001946"/>
    </source>
</evidence>
<evidence type="ECO:0000256" key="4">
    <source>
        <dbReference type="ARBA" id="ARBA00022801"/>
    </source>
</evidence>
<protein>
    <recommendedName>
        <fullName evidence="2">NAD(+) diphosphatase</fullName>
        <ecNumber evidence="2">3.6.1.22</ecNumber>
    </recommendedName>
</protein>
<gene>
    <name evidence="9" type="ORF">AB1Y20_001468</name>
</gene>
<dbReference type="CDD" id="cd03429">
    <property type="entry name" value="NUDIX_NADH_pyrophosphatase_Nudt13"/>
    <property type="match status" value="1"/>
</dbReference>
<evidence type="ECO:0000256" key="5">
    <source>
        <dbReference type="ARBA" id="ARBA00022842"/>
    </source>
</evidence>
<dbReference type="PROSITE" id="PS51462">
    <property type="entry name" value="NUDIX"/>
    <property type="match status" value="1"/>
</dbReference>
<evidence type="ECO:0000313" key="9">
    <source>
        <dbReference type="EMBL" id="KAL1530567.1"/>
    </source>
</evidence>
<feature type="chain" id="PRO_5044326664" description="NAD(+) diphosphatase" evidence="7">
    <location>
        <begin position="18"/>
        <end position="383"/>
    </location>
</feature>
<dbReference type="EC" id="3.6.1.22" evidence="2"/>
<keyword evidence="4" id="KW-0378">Hydrolase</keyword>
<keyword evidence="3" id="KW-0479">Metal-binding</keyword>
<keyword evidence="5" id="KW-0460">Magnesium</keyword>
<dbReference type="Gene3D" id="3.90.79.20">
    <property type="match status" value="1"/>
</dbReference>
<feature type="domain" description="Nudix hydrolase" evidence="8">
    <location>
        <begin position="225"/>
        <end position="351"/>
    </location>
</feature>
<keyword evidence="7" id="KW-0732">Signal</keyword>
<dbReference type="InterPro" id="IPR049734">
    <property type="entry name" value="NudC-like_C"/>
</dbReference>
<dbReference type="InterPro" id="IPR015797">
    <property type="entry name" value="NUDIX_hydrolase-like_dom_sf"/>
</dbReference>
<evidence type="ECO:0000313" key="10">
    <source>
        <dbReference type="Proteomes" id="UP001515480"/>
    </source>
</evidence>
<evidence type="ECO:0000256" key="7">
    <source>
        <dbReference type="SAM" id="SignalP"/>
    </source>
</evidence>
<name>A0AB34KBH5_PRYPA</name>
<feature type="signal peptide" evidence="7">
    <location>
        <begin position="1"/>
        <end position="17"/>
    </location>
</feature>
<comment type="caution">
    <text evidence="9">The sequence shown here is derived from an EMBL/GenBank/DDBJ whole genome shotgun (WGS) entry which is preliminary data.</text>
</comment>
<keyword evidence="6" id="KW-0520">NAD</keyword>
<sequence>MLAAMAVSPLLPTSASAFVSPPSWPRLHGAVRLSRAGSIHSTVFFDPEGRLHRTRGPSAAQATVRFVPVYAGLLLMQPGEHGMLDPLFLSEAQAAPFLAAEGSINAWLGESDEGALADGSNGTVGYRLLELSHLPEQPSAASMGEESAQWVALRAPRGPASQSSALLGARVRLRHDDFAALLATARGLALWHRSVRFCASCGGRTRPFRDGANQKCEACGSRFRPRTDPSVIMLVTKGDKCLLGRQAAWPEGRYSTLAGFVEFGETLEECVVREVREESGVAVRRDSVRFVASQPWLFPRSLMVGFIAEAESEELDVDLHELDAAGWFHFEFMLEKIKQQGDLDVPPEEGAFHVPSRISLARTLIDAWLAEKAESGQVPNVLR</sequence>
<dbReference type="GO" id="GO:0006742">
    <property type="term" value="P:NADP+ catabolic process"/>
    <property type="evidence" value="ECO:0007669"/>
    <property type="project" value="TreeGrafter"/>
</dbReference>
<dbReference type="GO" id="GO:0035529">
    <property type="term" value="F:NADH pyrophosphatase activity"/>
    <property type="evidence" value="ECO:0007669"/>
    <property type="project" value="TreeGrafter"/>
</dbReference>
<dbReference type="GO" id="GO:0019677">
    <property type="term" value="P:NAD+ catabolic process"/>
    <property type="evidence" value="ECO:0007669"/>
    <property type="project" value="TreeGrafter"/>
</dbReference>
<dbReference type="PANTHER" id="PTHR42904:SF8">
    <property type="entry name" value="NAD(+) DIPHOSPHATASE"/>
    <property type="match status" value="1"/>
</dbReference>
<dbReference type="EMBL" id="JBGBPQ010000001">
    <property type="protein sequence ID" value="KAL1530567.1"/>
    <property type="molecule type" value="Genomic_DNA"/>
</dbReference>
<evidence type="ECO:0000256" key="3">
    <source>
        <dbReference type="ARBA" id="ARBA00022723"/>
    </source>
</evidence>
<evidence type="ECO:0000256" key="6">
    <source>
        <dbReference type="ARBA" id="ARBA00023027"/>
    </source>
</evidence>
<comment type="cofactor">
    <cofactor evidence="1">
        <name>Mg(2+)</name>
        <dbReference type="ChEBI" id="CHEBI:18420"/>
    </cofactor>
</comment>
<keyword evidence="10" id="KW-1185">Reference proteome</keyword>
<reference evidence="9 10" key="1">
    <citation type="journal article" date="2024" name="Science">
        <title>Giant polyketide synthase enzymes in the biosynthesis of giant marine polyether toxins.</title>
        <authorList>
            <person name="Fallon T.R."/>
            <person name="Shende V.V."/>
            <person name="Wierzbicki I.H."/>
            <person name="Pendleton A.L."/>
            <person name="Watervoot N.F."/>
            <person name="Auber R.P."/>
            <person name="Gonzalez D.J."/>
            <person name="Wisecaver J.H."/>
            <person name="Moore B.S."/>
        </authorList>
    </citation>
    <scope>NUCLEOTIDE SEQUENCE [LARGE SCALE GENOMIC DNA]</scope>
    <source>
        <strain evidence="9 10">12B1</strain>
    </source>
</reference>
<dbReference type="AlphaFoldDB" id="A0AB34KBH5"/>
<dbReference type="PANTHER" id="PTHR42904">
    <property type="entry name" value="NUDIX HYDROLASE, NUDC SUBFAMILY"/>
    <property type="match status" value="1"/>
</dbReference>
<dbReference type="InterPro" id="IPR000086">
    <property type="entry name" value="NUDIX_hydrolase_dom"/>
</dbReference>
<dbReference type="InterPro" id="IPR020084">
    <property type="entry name" value="NUDIX_hydrolase_CS"/>
</dbReference>
<dbReference type="Gene3D" id="3.90.79.10">
    <property type="entry name" value="Nucleoside Triphosphate Pyrophosphohydrolase"/>
    <property type="match status" value="1"/>
</dbReference>
<dbReference type="GO" id="GO:0046872">
    <property type="term" value="F:metal ion binding"/>
    <property type="evidence" value="ECO:0007669"/>
    <property type="project" value="UniProtKB-KW"/>
</dbReference>
<organism evidence="9 10">
    <name type="scientific">Prymnesium parvum</name>
    <name type="common">Toxic golden alga</name>
    <dbReference type="NCBI Taxonomy" id="97485"/>
    <lineage>
        <taxon>Eukaryota</taxon>
        <taxon>Haptista</taxon>
        <taxon>Haptophyta</taxon>
        <taxon>Prymnesiophyceae</taxon>
        <taxon>Prymnesiales</taxon>
        <taxon>Prymnesiaceae</taxon>
        <taxon>Prymnesium</taxon>
    </lineage>
</organism>
<evidence type="ECO:0000259" key="8">
    <source>
        <dbReference type="PROSITE" id="PS51462"/>
    </source>
</evidence>
<evidence type="ECO:0000256" key="2">
    <source>
        <dbReference type="ARBA" id="ARBA00012381"/>
    </source>
</evidence>
<dbReference type="NCBIfam" id="NF001299">
    <property type="entry name" value="PRK00241.1"/>
    <property type="match status" value="1"/>
</dbReference>
<dbReference type="PROSITE" id="PS00893">
    <property type="entry name" value="NUDIX_BOX"/>
    <property type="match status" value="1"/>
</dbReference>
<dbReference type="GO" id="GO:0005829">
    <property type="term" value="C:cytosol"/>
    <property type="evidence" value="ECO:0007669"/>
    <property type="project" value="TreeGrafter"/>
</dbReference>
<dbReference type="SUPFAM" id="SSF55811">
    <property type="entry name" value="Nudix"/>
    <property type="match status" value="1"/>
</dbReference>